<name>A0A2P2Q9F3_RHIMU</name>
<reference evidence="1" key="1">
    <citation type="submission" date="2018-02" db="EMBL/GenBank/DDBJ databases">
        <title>Rhizophora mucronata_Transcriptome.</title>
        <authorList>
            <person name="Meera S.P."/>
            <person name="Sreeshan A."/>
            <person name="Augustine A."/>
        </authorList>
    </citation>
    <scope>NUCLEOTIDE SEQUENCE</scope>
    <source>
        <tissue evidence="1">Leaf</tissue>
    </source>
</reference>
<dbReference type="EMBL" id="GGEC01083111">
    <property type="protein sequence ID" value="MBX63595.1"/>
    <property type="molecule type" value="Transcribed_RNA"/>
</dbReference>
<sequence>MPSNVKENHWEDKKFIQRCPNNKISRTCFFRSQINRKILPVKENKRKRRN</sequence>
<proteinExistence type="predicted"/>
<dbReference type="AlphaFoldDB" id="A0A2P2Q9F3"/>
<accession>A0A2P2Q9F3</accession>
<organism evidence="1">
    <name type="scientific">Rhizophora mucronata</name>
    <name type="common">Asiatic mangrove</name>
    <dbReference type="NCBI Taxonomy" id="61149"/>
    <lineage>
        <taxon>Eukaryota</taxon>
        <taxon>Viridiplantae</taxon>
        <taxon>Streptophyta</taxon>
        <taxon>Embryophyta</taxon>
        <taxon>Tracheophyta</taxon>
        <taxon>Spermatophyta</taxon>
        <taxon>Magnoliopsida</taxon>
        <taxon>eudicotyledons</taxon>
        <taxon>Gunneridae</taxon>
        <taxon>Pentapetalae</taxon>
        <taxon>rosids</taxon>
        <taxon>fabids</taxon>
        <taxon>Malpighiales</taxon>
        <taxon>Rhizophoraceae</taxon>
        <taxon>Rhizophora</taxon>
    </lineage>
</organism>
<protein>
    <submittedName>
        <fullName evidence="1">Uncharacterized protein</fullName>
    </submittedName>
</protein>
<evidence type="ECO:0000313" key="1">
    <source>
        <dbReference type="EMBL" id="MBX63595.1"/>
    </source>
</evidence>